<evidence type="ECO:0000313" key="3">
    <source>
        <dbReference type="Proteomes" id="UP000306602"/>
    </source>
</evidence>
<protein>
    <recommendedName>
        <fullName evidence="4">Oxidoreductase</fullName>
    </recommendedName>
</protein>
<gene>
    <name evidence="2" type="ORF">E4Z66_19270</name>
</gene>
<dbReference type="InterPro" id="IPR036374">
    <property type="entry name" value="OxRdtase_Mopterin-bd_sf"/>
</dbReference>
<feature type="signal peptide" evidence="1">
    <location>
        <begin position="1"/>
        <end position="22"/>
    </location>
</feature>
<dbReference type="AlphaFoldDB" id="A0A4S4N5A8"/>
<proteinExistence type="predicted"/>
<reference evidence="2 3" key="1">
    <citation type="submission" date="2019-04" db="EMBL/GenBank/DDBJ databases">
        <title>Shimia ponticola sp. nov., isolated from seawater.</title>
        <authorList>
            <person name="Kim Y.-O."/>
            <person name="Yoon J.-H."/>
        </authorList>
    </citation>
    <scope>NUCLEOTIDE SEQUENCE [LARGE SCALE GENOMIC DNA]</scope>
    <source>
        <strain evidence="2 3">MYP11</strain>
    </source>
</reference>
<sequence>MRQILGFWIACFIAVASFAAHAAQLGVPHGRVLLEVSGQIGNTNGDGVARFDREMLEALDWREVETYTSFTEGLQRFAGPTLASLLEAVAADGTKLHATAINDYYVVIPTGHADEHDVILALDHDGKPMRVRDKGPIWVVYPLEEAEAGEKPFDTEMIWQLNRLSVR</sequence>
<evidence type="ECO:0000256" key="1">
    <source>
        <dbReference type="SAM" id="SignalP"/>
    </source>
</evidence>
<dbReference type="RefSeq" id="WP_136464721.1">
    <property type="nucleotide sequence ID" value="NZ_SRKY01000008.1"/>
</dbReference>
<dbReference type="EMBL" id="SRKY01000008">
    <property type="protein sequence ID" value="THH34254.1"/>
    <property type="molecule type" value="Genomic_DNA"/>
</dbReference>
<keyword evidence="1" id="KW-0732">Signal</keyword>
<dbReference type="OrthoDB" id="9798763at2"/>
<organism evidence="2 3">
    <name type="scientific">Aliishimia ponticola</name>
    <dbReference type="NCBI Taxonomy" id="2499833"/>
    <lineage>
        <taxon>Bacteria</taxon>
        <taxon>Pseudomonadati</taxon>
        <taxon>Pseudomonadota</taxon>
        <taxon>Alphaproteobacteria</taxon>
        <taxon>Rhodobacterales</taxon>
        <taxon>Paracoccaceae</taxon>
        <taxon>Aliishimia</taxon>
    </lineage>
</organism>
<feature type="chain" id="PRO_5020541985" description="Oxidoreductase" evidence="1">
    <location>
        <begin position="23"/>
        <end position="167"/>
    </location>
</feature>
<name>A0A4S4N5A8_9RHOB</name>
<evidence type="ECO:0000313" key="2">
    <source>
        <dbReference type="EMBL" id="THH34254.1"/>
    </source>
</evidence>
<dbReference type="Proteomes" id="UP000306602">
    <property type="component" value="Unassembled WGS sequence"/>
</dbReference>
<keyword evidence="3" id="KW-1185">Reference proteome</keyword>
<accession>A0A4S4N5A8</accession>
<evidence type="ECO:0008006" key="4">
    <source>
        <dbReference type="Google" id="ProtNLM"/>
    </source>
</evidence>
<dbReference type="SUPFAM" id="SSF56524">
    <property type="entry name" value="Oxidoreductase molybdopterin-binding domain"/>
    <property type="match status" value="1"/>
</dbReference>
<dbReference type="Gene3D" id="3.90.420.10">
    <property type="entry name" value="Oxidoreductase, molybdopterin-binding domain"/>
    <property type="match status" value="1"/>
</dbReference>
<comment type="caution">
    <text evidence="2">The sequence shown here is derived from an EMBL/GenBank/DDBJ whole genome shotgun (WGS) entry which is preliminary data.</text>
</comment>